<proteinExistence type="inferred from homology"/>
<dbReference type="AlphaFoldDB" id="A0A127FCR3"/>
<dbReference type="PANTHER" id="PTHR43630:SF1">
    <property type="entry name" value="POLY-BETA-1,6-N-ACETYL-D-GLUCOSAMINE SYNTHASE"/>
    <property type="match status" value="1"/>
</dbReference>
<keyword evidence="4" id="KW-1133">Transmembrane helix</keyword>
<dbReference type="PATRIC" id="fig|465721.4.peg.2164"/>
<dbReference type="EMBL" id="CP011971">
    <property type="protein sequence ID" value="AMN47460.1"/>
    <property type="molecule type" value="Genomic_DNA"/>
</dbReference>
<comment type="similarity">
    <text evidence="1">Belongs to the glycosyltransferase 2 family.</text>
</comment>
<evidence type="ECO:0000256" key="2">
    <source>
        <dbReference type="ARBA" id="ARBA00022676"/>
    </source>
</evidence>
<dbReference type="STRING" id="465721.ACG33_10170"/>
<evidence type="ECO:0000256" key="4">
    <source>
        <dbReference type="SAM" id="Phobius"/>
    </source>
</evidence>
<keyword evidence="3 6" id="KW-0808">Transferase</keyword>
<evidence type="ECO:0000256" key="1">
    <source>
        <dbReference type="ARBA" id="ARBA00006739"/>
    </source>
</evidence>
<reference evidence="6 7" key="1">
    <citation type="submission" date="2015-06" db="EMBL/GenBank/DDBJ databases">
        <title>A Comprehensive Approach to Explore the Metabolic and Phylogenetic Diversity of Bacterial Steroid Degradation in the Environment: Testosterone as an Example.</title>
        <authorList>
            <person name="Yang F.-C."/>
            <person name="Chen Y.-L."/>
            <person name="Yu C.-P."/>
            <person name="Tang S.-L."/>
            <person name="Wang P.-H."/>
            <person name="Ismail W."/>
            <person name="Wang C.-H."/>
            <person name="Yang C.-Y."/>
            <person name="Chiang Y.-R."/>
        </authorList>
    </citation>
    <scope>NUCLEOTIDE SEQUENCE [LARGE SCALE GENOMIC DNA]</scope>
    <source>
        <strain evidence="6 7">DSM 18526</strain>
    </source>
</reference>
<evidence type="ECO:0000313" key="6">
    <source>
        <dbReference type="EMBL" id="AMN47460.1"/>
    </source>
</evidence>
<feature type="transmembrane region" description="Helical" evidence="4">
    <location>
        <begin position="317"/>
        <end position="339"/>
    </location>
</feature>
<dbReference type="CDD" id="cd06439">
    <property type="entry name" value="CESA_like_1"/>
    <property type="match status" value="1"/>
</dbReference>
<gene>
    <name evidence="6" type="ORF">ACG33_10170</name>
</gene>
<sequence>MLEWIFWIVLLLGVYPYVLYPIAVGLAGRIRARPVAARDDHWPKVTVITAAFNEAAHIEATVRNKLEQDYPREQLDVIVVSDESVDGTDEIVARIASEDDRLRLIRQVPRQGKTAGLNLAIPAARGDVVVFSDANSIYRPDTIRKLVRNFADAEIGYVTGRMIYVNPDGSMVGDGCSAFMRYENALREAETRIGSVVGVDGGVDAVRRSLYRPMRADQLPDFVLPLSVVEQGYRVVFEPQAQLAEDALSTGGSEYRMRVRVALRALWALWDKRALLNPLRSGIFAWQLWSHKLLRYLSFLPLAAAVILNWWLLPAGWVYRVGAAGQIIFALFVLASLTGPRVIGQSALGRYCFYFALLNWASAVAFIRFLRGQKQVLWQPRVG</sequence>
<dbReference type="Gene3D" id="3.90.550.10">
    <property type="entry name" value="Spore Coat Polysaccharide Biosynthesis Protein SpsA, Chain A"/>
    <property type="match status" value="1"/>
</dbReference>
<feature type="transmembrane region" description="Helical" evidence="4">
    <location>
        <begin position="293"/>
        <end position="311"/>
    </location>
</feature>
<dbReference type="SUPFAM" id="SSF53448">
    <property type="entry name" value="Nucleotide-diphospho-sugar transferases"/>
    <property type="match status" value="1"/>
</dbReference>
<keyword evidence="4" id="KW-0812">Transmembrane</keyword>
<feature type="transmembrane region" description="Helical" evidence="4">
    <location>
        <begin position="351"/>
        <end position="370"/>
    </location>
</feature>
<feature type="transmembrane region" description="Helical" evidence="4">
    <location>
        <begin position="6"/>
        <end position="28"/>
    </location>
</feature>
<dbReference type="OrthoDB" id="9766971at2"/>
<evidence type="ECO:0000313" key="7">
    <source>
        <dbReference type="Proteomes" id="UP000070250"/>
    </source>
</evidence>
<dbReference type="InterPro" id="IPR029044">
    <property type="entry name" value="Nucleotide-diphossugar_trans"/>
</dbReference>
<keyword evidence="7" id="KW-1185">Reference proteome</keyword>
<organism evidence="6 7">
    <name type="scientific">Steroidobacter denitrificans</name>
    <dbReference type="NCBI Taxonomy" id="465721"/>
    <lineage>
        <taxon>Bacteria</taxon>
        <taxon>Pseudomonadati</taxon>
        <taxon>Pseudomonadota</taxon>
        <taxon>Gammaproteobacteria</taxon>
        <taxon>Steroidobacterales</taxon>
        <taxon>Steroidobacteraceae</taxon>
        <taxon>Steroidobacter</taxon>
    </lineage>
</organism>
<dbReference type="RefSeq" id="WP_066920913.1">
    <property type="nucleotide sequence ID" value="NZ_CP011971.1"/>
</dbReference>
<dbReference type="InterPro" id="IPR001173">
    <property type="entry name" value="Glyco_trans_2-like"/>
</dbReference>
<name>A0A127FCR3_STEDE</name>
<protein>
    <submittedName>
        <fullName evidence="6">Glycosyl transferase</fullName>
    </submittedName>
</protein>
<evidence type="ECO:0000259" key="5">
    <source>
        <dbReference type="Pfam" id="PF00535"/>
    </source>
</evidence>
<keyword evidence="2" id="KW-0328">Glycosyltransferase</keyword>
<dbReference type="Pfam" id="PF00535">
    <property type="entry name" value="Glycos_transf_2"/>
    <property type="match status" value="1"/>
</dbReference>
<evidence type="ECO:0000256" key="3">
    <source>
        <dbReference type="ARBA" id="ARBA00022679"/>
    </source>
</evidence>
<dbReference type="KEGG" id="sdf:ACG33_10170"/>
<keyword evidence="4" id="KW-0472">Membrane</keyword>
<dbReference type="GO" id="GO:0016757">
    <property type="term" value="F:glycosyltransferase activity"/>
    <property type="evidence" value="ECO:0007669"/>
    <property type="project" value="UniProtKB-KW"/>
</dbReference>
<accession>A0A127FCR3</accession>
<dbReference type="Proteomes" id="UP000070250">
    <property type="component" value="Chromosome"/>
</dbReference>
<feature type="domain" description="Glycosyltransferase 2-like" evidence="5">
    <location>
        <begin position="46"/>
        <end position="168"/>
    </location>
</feature>
<dbReference type="PANTHER" id="PTHR43630">
    <property type="entry name" value="POLY-BETA-1,6-N-ACETYL-D-GLUCOSAMINE SYNTHASE"/>
    <property type="match status" value="1"/>
</dbReference>